<feature type="transmembrane region" description="Helical" evidence="2">
    <location>
        <begin position="116"/>
        <end position="140"/>
    </location>
</feature>
<comment type="caution">
    <text evidence="3">The sequence shown here is derived from an EMBL/GenBank/DDBJ whole genome shotgun (WGS) entry which is preliminary data.</text>
</comment>
<feature type="transmembrane region" description="Helical" evidence="2">
    <location>
        <begin position="161"/>
        <end position="187"/>
    </location>
</feature>
<evidence type="ECO:0000256" key="2">
    <source>
        <dbReference type="SAM" id="Phobius"/>
    </source>
</evidence>
<organism evidence="3 4">
    <name type="scientific">Pseudonocardia benzenivorans</name>
    <dbReference type="NCBI Taxonomy" id="228005"/>
    <lineage>
        <taxon>Bacteria</taxon>
        <taxon>Bacillati</taxon>
        <taxon>Actinomycetota</taxon>
        <taxon>Actinomycetes</taxon>
        <taxon>Pseudonocardiales</taxon>
        <taxon>Pseudonocardiaceae</taxon>
        <taxon>Pseudonocardia</taxon>
    </lineage>
</organism>
<feature type="region of interest" description="Disordered" evidence="1">
    <location>
        <begin position="1"/>
        <end position="27"/>
    </location>
</feature>
<feature type="transmembrane region" description="Helical" evidence="2">
    <location>
        <begin position="193"/>
        <end position="212"/>
    </location>
</feature>
<accession>A0ABW3VIN5</accession>
<dbReference type="EMBL" id="JBHTMB010000141">
    <property type="protein sequence ID" value="MFD1235029.1"/>
    <property type="molecule type" value="Genomic_DNA"/>
</dbReference>
<reference evidence="4" key="1">
    <citation type="journal article" date="2019" name="Int. J. Syst. Evol. Microbiol.">
        <title>The Global Catalogue of Microorganisms (GCM) 10K type strain sequencing project: providing services to taxonomists for standard genome sequencing and annotation.</title>
        <authorList>
            <consortium name="The Broad Institute Genomics Platform"/>
            <consortium name="The Broad Institute Genome Sequencing Center for Infectious Disease"/>
            <person name="Wu L."/>
            <person name="Ma J."/>
        </authorList>
    </citation>
    <scope>NUCLEOTIDE SEQUENCE [LARGE SCALE GENOMIC DNA]</scope>
    <source>
        <strain evidence="4">CCUG 49018</strain>
    </source>
</reference>
<dbReference type="NCBIfam" id="NF041646">
    <property type="entry name" value="VC0807_fam"/>
    <property type="match status" value="1"/>
</dbReference>
<evidence type="ECO:0000313" key="4">
    <source>
        <dbReference type="Proteomes" id="UP001597182"/>
    </source>
</evidence>
<sequence>MTSPTSSPTATTTRHPGGPTEPDRTGAVRRALRSPTILLGVLGPLVSYEVLTTMGVAPLPALAYGTAFPFAGIVIEFVRRRRLDVVNAMSLAAIVVGLAGGLVFDSARFLLIKDSIITATVGLAFLGSVAVGRPLLLLVTRRLRGPAVDVLWAADHGFRRYLRTLTLVWGAACVLEATLRIGLAWVLDPGTQMVVGTALSLAVFGATAAWTLRRRTARLGAGPAALPATTATTTGGTR</sequence>
<gene>
    <name evidence="3" type="ORF">ACFQ34_17195</name>
</gene>
<dbReference type="Proteomes" id="UP001597182">
    <property type="component" value="Unassembled WGS sequence"/>
</dbReference>
<keyword evidence="4" id="KW-1185">Reference proteome</keyword>
<name>A0ABW3VIN5_9PSEU</name>
<proteinExistence type="predicted"/>
<feature type="compositionally biased region" description="Low complexity" evidence="1">
    <location>
        <begin position="1"/>
        <end position="13"/>
    </location>
</feature>
<keyword evidence="2" id="KW-0812">Transmembrane</keyword>
<protein>
    <submittedName>
        <fullName evidence="3">VC0807 family protein</fullName>
    </submittedName>
</protein>
<dbReference type="RefSeq" id="WP_339125059.1">
    <property type="nucleotide sequence ID" value="NZ_BAABKS010000029.1"/>
</dbReference>
<keyword evidence="2" id="KW-1133">Transmembrane helix</keyword>
<evidence type="ECO:0000256" key="1">
    <source>
        <dbReference type="SAM" id="MobiDB-lite"/>
    </source>
</evidence>
<keyword evidence="2" id="KW-0472">Membrane</keyword>
<feature type="transmembrane region" description="Helical" evidence="2">
    <location>
        <begin position="85"/>
        <end position="104"/>
    </location>
</feature>
<feature type="transmembrane region" description="Helical" evidence="2">
    <location>
        <begin position="61"/>
        <end position="78"/>
    </location>
</feature>
<evidence type="ECO:0000313" key="3">
    <source>
        <dbReference type="EMBL" id="MFD1235029.1"/>
    </source>
</evidence>